<dbReference type="EMBL" id="JYIY01000070">
    <property type="protein sequence ID" value="KJL36913.1"/>
    <property type="molecule type" value="Genomic_DNA"/>
</dbReference>
<feature type="transmembrane region" description="Helical" evidence="5">
    <location>
        <begin position="245"/>
        <end position="268"/>
    </location>
</feature>
<dbReference type="InterPro" id="IPR020846">
    <property type="entry name" value="MFS_dom"/>
</dbReference>
<keyword evidence="2 5" id="KW-0812">Transmembrane</keyword>
<accession>A0A0F0LUY2</accession>
<keyword evidence="4 5" id="KW-0472">Membrane</keyword>
<comment type="caution">
    <text evidence="7">The sequence shown here is derived from an EMBL/GenBank/DDBJ whole genome shotgun (WGS) entry which is preliminary data.</text>
</comment>
<name>A0A0F0LUY2_9MICO</name>
<keyword evidence="8" id="KW-1185">Reference proteome</keyword>
<proteinExistence type="predicted"/>
<evidence type="ECO:0000313" key="7">
    <source>
        <dbReference type="EMBL" id="KJL36913.1"/>
    </source>
</evidence>
<evidence type="ECO:0000256" key="3">
    <source>
        <dbReference type="ARBA" id="ARBA00022989"/>
    </source>
</evidence>
<dbReference type="PANTHER" id="PTHR23527">
    <property type="entry name" value="BLL3282 PROTEIN"/>
    <property type="match status" value="1"/>
</dbReference>
<dbReference type="RefSeq" id="WP_045247200.1">
    <property type="nucleotide sequence ID" value="NZ_JYIY01000070.1"/>
</dbReference>
<feature type="transmembrane region" description="Helical" evidence="5">
    <location>
        <begin position="167"/>
        <end position="185"/>
    </location>
</feature>
<feature type="transmembrane region" description="Helical" evidence="5">
    <location>
        <begin position="101"/>
        <end position="124"/>
    </location>
</feature>
<organism evidence="7 8">
    <name type="scientific">Microbacterium ginsengisoli</name>
    <dbReference type="NCBI Taxonomy" id="400772"/>
    <lineage>
        <taxon>Bacteria</taxon>
        <taxon>Bacillati</taxon>
        <taxon>Actinomycetota</taxon>
        <taxon>Actinomycetes</taxon>
        <taxon>Micrococcales</taxon>
        <taxon>Microbacteriaceae</taxon>
        <taxon>Microbacterium</taxon>
    </lineage>
</organism>
<feature type="transmembrane region" description="Helical" evidence="5">
    <location>
        <begin position="77"/>
        <end position="95"/>
    </location>
</feature>
<dbReference type="PATRIC" id="fig|400772.4.peg.1272"/>
<dbReference type="AlphaFoldDB" id="A0A0F0LUY2"/>
<dbReference type="STRING" id="400772.RR49_01248"/>
<dbReference type="PROSITE" id="PS50850">
    <property type="entry name" value="MFS"/>
    <property type="match status" value="1"/>
</dbReference>
<keyword evidence="3 5" id="KW-1133">Transmembrane helix</keyword>
<dbReference type="InterPro" id="IPR036259">
    <property type="entry name" value="MFS_trans_sf"/>
</dbReference>
<dbReference type="GO" id="GO:0022857">
    <property type="term" value="F:transmembrane transporter activity"/>
    <property type="evidence" value="ECO:0007669"/>
    <property type="project" value="InterPro"/>
</dbReference>
<dbReference type="InterPro" id="IPR011701">
    <property type="entry name" value="MFS"/>
</dbReference>
<feature type="transmembrane region" description="Helical" evidence="5">
    <location>
        <begin position="44"/>
        <end position="65"/>
    </location>
</feature>
<reference evidence="7 8" key="1">
    <citation type="submission" date="2015-02" db="EMBL/GenBank/DDBJ databases">
        <title>Draft genome sequences of ten Microbacterium spp. with emphasis on heavy metal contaminated environments.</title>
        <authorList>
            <person name="Corretto E."/>
        </authorList>
    </citation>
    <scope>NUCLEOTIDE SEQUENCE [LARGE SCALE GENOMIC DNA]</scope>
    <source>
        <strain evidence="7 8">DSM 18659</strain>
    </source>
</reference>
<dbReference type="Proteomes" id="UP000033451">
    <property type="component" value="Unassembled WGS sequence"/>
</dbReference>
<gene>
    <name evidence="7" type="primary">nasA</name>
    <name evidence="7" type="ORF">RR49_01248</name>
</gene>
<dbReference type="Pfam" id="PF07690">
    <property type="entry name" value="MFS_1"/>
    <property type="match status" value="1"/>
</dbReference>
<sequence>MTRIPPRAWIMLALGIAAQAAGTLLVSAPVFLIPLLHLDRGLPLAQAGLLSAAPTVGMVLTLIAWGHLADRRGERGVIAGGLLLTALLALAAALTSDLIGLGVALLAGGAAAASTNAASGRVVVGWFPRDRRGLAMGIRQMAQPLGVAAAAALVPALAGSAGIPATFLVIAAALAIIAAACAAGIRNPPRAAASGPERPAVNPYRASGFLARIHAVSLLLVVPQFAVSTFGMVFLISALGWGQDAAAALVAISQFVGALGRIVVGVLSDRVGSRVRVLRGVAVSAVVVMLALAMSGAFAWAAVGGVIIVIAAVVTVADNGLAYTSVAEAAGSSWVGKALGVQNTGQFIAASLVGPGIGALITATGFAGAFALVALVPLIAVPLVPRRDVHRE</sequence>
<feature type="transmembrane region" description="Helical" evidence="5">
    <location>
        <begin position="280"/>
        <end position="313"/>
    </location>
</feature>
<feature type="transmembrane region" description="Helical" evidence="5">
    <location>
        <begin position="357"/>
        <end position="384"/>
    </location>
</feature>
<evidence type="ECO:0000256" key="1">
    <source>
        <dbReference type="ARBA" id="ARBA00004651"/>
    </source>
</evidence>
<evidence type="ECO:0000313" key="8">
    <source>
        <dbReference type="Proteomes" id="UP000033451"/>
    </source>
</evidence>
<protein>
    <submittedName>
        <fullName evidence="7">Nitrate transporter</fullName>
    </submittedName>
</protein>
<dbReference type="Gene3D" id="1.20.1250.20">
    <property type="entry name" value="MFS general substrate transporter like domains"/>
    <property type="match status" value="2"/>
</dbReference>
<feature type="domain" description="Major facilitator superfamily (MFS) profile" evidence="6">
    <location>
        <begin position="8"/>
        <end position="392"/>
    </location>
</feature>
<dbReference type="InterPro" id="IPR052952">
    <property type="entry name" value="MFS-Transporter"/>
</dbReference>
<evidence type="ECO:0000256" key="2">
    <source>
        <dbReference type="ARBA" id="ARBA00022692"/>
    </source>
</evidence>
<dbReference type="PANTHER" id="PTHR23527:SF1">
    <property type="entry name" value="BLL3282 PROTEIN"/>
    <property type="match status" value="1"/>
</dbReference>
<evidence type="ECO:0000256" key="4">
    <source>
        <dbReference type="ARBA" id="ARBA00023136"/>
    </source>
</evidence>
<feature type="transmembrane region" description="Helical" evidence="5">
    <location>
        <begin position="145"/>
        <end position="161"/>
    </location>
</feature>
<dbReference type="GO" id="GO:0005886">
    <property type="term" value="C:plasma membrane"/>
    <property type="evidence" value="ECO:0007669"/>
    <property type="project" value="UniProtKB-SubCell"/>
</dbReference>
<comment type="subcellular location">
    <subcellularLocation>
        <location evidence="1">Cell membrane</location>
        <topology evidence="1">Multi-pass membrane protein</topology>
    </subcellularLocation>
</comment>
<dbReference type="SUPFAM" id="SSF103473">
    <property type="entry name" value="MFS general substrate transporter"/>
    <property type="match status" value="1"/>
</dbReference>
<feature type="transmembrane region" description="Helical" evidence="5">
    <location>
        <begin position="215"/>
        <end position="239"/>
    </location>
</feature>
<evidence type="ECO:0000259" key="6">
    <source>
        <dbReference type="PROSITE" id="PS50850"/>
    </source>
</evidence>
<evidence type="ECO:0000256" key="5">
    <source>
        <dbReference type="SAM" id="Phobius"/>
    </source>
</evidence>